<dbReference type="InterPro" id="IPR000983">
    <property type="entry name" value="Bac_GSPG_pilin"/>
</dbReference>
<proteinExistence type="predicted"/>
<comment type="caution">
    <text evidence="4">The sequence shown here is derived from an EMBL/GenBank/DDBJ whole genome shotgun (WGS) entry which is preliminary data.</text>
</comment>
<dbReference type="PRINTS" id="PR00813">
    <property type="entry name" value="BCTERIALGSPG"/>
</dbReference>
<evidence type="ECO:0000313" key="4">
    <source>
        <dbReference type="EMBL" id="RJP25553.1"/>
    </source>
</evidence>
<sequence>MIATVHRSRCRNKGGFTLIELMVVMAIIVILASMLLPALQKARESSRRTVCASNLKQIGLALSLYAEENRGWYPPKDDIFENMTVEGKSIFPEYISDLNVFGCPSSLYFEKDTTFTRDGTQDPECLTSISYIYTGYLITNDTEAEAGREAALNGFGQQFGAYPTETRDDDIDLSKIGWDGKGNLGSNIIFRTRTQVEDIFFQDIWYVPARGVPLICDQVGPSLMFFSHRPFGANVCYMDGHVEFIKYVQPLKPQNFPVSPFMAQFAQELQPPDLSAIGCK</sequence>
<evidence type="ECO:0000313" key="5">
    <source>
        <dbReference type="Proteomes" id="UP000265882"/>
    </source>
</evidence>
<keyword evidence="2" id="KW-0472">Membrane</keyword>
<protein>
    <submittedName>
        <fullName evidence="4">DUF1559 domain-containing protein</fullName>
    </submittedName>
</protein>
<gene>
    <name evidence="4" type="ORF">C4520_02270</name>
</gene>
<dbReference type="InterPro" id="IPR012902">
    <property type="entry name" value="N_methyl_site"/>
</dbReference>
<dbReference type="GO" id="GO:0015628">
    <property type="term" value="P:protein secretion by the type II secretion system"/>
    <property type="evidence" value="ECO:0007669"/>
    <property type="project" value="InterPro"/>
</dbReference>
<dbReference type="GO" id="GO:0015627">
    <property type="term" value="C:type II protein secretion system complex"/>
    <property type="evidence" value="ECO:0007669"/>
    <property type="project" value="InterPro"/>
</dbReference>
<keyword evidence="1" id="KW-0488">Methylation</keyword>
<dbReference type="Pfam" id="PF07596">
    <property type="entry name" value="SBP_bac_10"/>
    <property type="match status" value="1"/>
</dbReference>
<evidence type="ECO:0000256" key="1">
    <source>
        <dbReference type="ARBA" id="ARBA00022481"/>
    </source>
</evidence>
<keyword evidence="2" id="KW-1133">Transmembrane helix</keyword>
<dbReference type="AlphaFoldDB" id="A0A3A4NYI3"/>
<dbReference type="EMBL" id="QZKU01000021">
    <property type="protein sequence ID" value="RJP25553.1"/>
    <property type="molecule type" value="Genomic_DNA"/>
</dbReference>
<feature type="transmembrane region" description="Helical" evidence="2">
    <location>
        <begin position="21"/>
        <end position="39"/>
    </location>
</feature>
<keyword evidence="2" id="KW-0812">Transmembrane</keyword>
<organism evidence="4 5">
    <name type="scientific">Abyssobacteria bacterium (strain SURF_5)</name>
    <dbReference type="NCBI Taxonomy" id="2093360"/>
    <lineage>
        <taxon>Bacteria</taxon>
        <taxon>Pseudomonadati</taxon>
        <taxon>Candidatus Hydrogenedentota</taxon>
        <taxon>Candidatus Abyssobacteria</taxon>
    </lineage>
</organism>
<dbReference type="InterPro" id="IPR045584">
    <property type="entry name" value="Pilin-like"/>
</dbReference>
<evidence type="ECO:0000256" key="2">
    <source>
        <dbReference type="SAM" id="Phobius"/>
    </source>
</evidence>
<dbReference type="SUPFAM" id="SSF54523">
    <property type="entry name" value="Pili subunits"/>
    <property type="match status" value="1"/>
</dbReference>
<accession>A0A3A4NYI3</accession>
<dbReference type="Proteomes" id="UP000265882">
    <property type="component" value="Unassembled WGS sequence"/>
</dbReference>
<dbReference type="Pfam" id="PF07963">
    <property type="entry name" value="N_methyl"/>
    <property type="match status" value="1"/>
</dbReference>
<dbReference type="Gene3D" id="3.30.700.10">
    <property type="entry name" value="Glycoprotein, Type 4 Pilin"/>
    <property type="match status" value="1"/>
</dbReference>
<dbReference type="NCBIfam" id="TIGR02532">
    <property type="entry name" value="IV_pilin_GFxxxE"/>
    <property type="match status" value="1"/>
</dbReference>
<dbReference type="InterPro" id="IPR027558">
    <property type="entry name" value="Pre_pil_HX9DG_C"/>
</dbReference>
<name>A0A3A4NYI3_ABYX5</name>
<dbReference type="PROSITE" id="PS00409">
    <property type="entry name" value="PROKAR_NTER_METHYL"/>
    <property type="match status" value="1"/>
</dbReference>
<reference evidence="4 5" key="1">
    <citation type="journal article" date="2017" name="ISME J.">
        <title>Energy and carbon metabolisms in a deep terrestrial subsurface fluid microbial community.</title>
        <authorList>
            <person name="Momper L."/>
            <person name="Jungbluth S.P."/>
            <person name="Lee M.D."/>
            <person name="Amend J.P."/>
        </authorList>
    </citation>
    <scope>NUCLEOTIDE SEQUENCE [LARGE SCALE GENOMIC DNA]</scope>
    <source>
        <strain evidence="4">SURF_5</strain>
    </source>
</reference>
<dbReference type="PANTHER" id="PTHR30093">
    <property type="entry name" value="GENERAL SECRETION PATHWAY PROTEIN G"/>
    <property type="match status" value="1"/>
</dbReference>
<feature type="domain" description="DUF1559" evidence="3">
    <location>
        <begin position="40"/>
        <end position="70"/>
    </location>
</feature>
<dbReference type="InterPro" id="IPR011453">
    <property type="entry name" value="DUF1559"/>
</dbReference>
<dbReference type="NCBIfam" id="TIGR04294">
    <property type="entry name" value="pre_pil_HX9DG"/>
    <property type="match status" value="1"/>
</dbReference>
<evidence type="ECO:0000259" key="3">
    <source>
        <dbReference type="Pfam" id="PF07596"/>
    </source>
</evidence>